<name>A0A8T1C927_9STRA</name>
<sequence>MELFSGERVVNGSVKRAYPLQSLRSASGDGPAASPGGGELGTFGPGVGPCGPDASQLFSLTFMWRNTYDVRVVSGVFLRQVGNQNAVSETSLQGSGQRTWTGGVGMGGWSGDGRARAILHIEIAYEEPQRLPESDQLRYLPSKTVTTRDLHSAAPTRQTLIQVQAPPKKKPNHGKRTLELAKIMSPAYRKLAGVTFV</sequence>
<evidence type="ECO:0000313" key="2">
    <source>
        <dbReference type="Proteomes" id="UP000736787"/>
    </source>
</evidence>
<comment type="caution">
    <text evidence="1">The sequence shown here is derived from an EMBL/GenBank/DDBJ whole genome shotgun (WGS) entry which is preliminary data.</text>
</comment>
<proteinExistence type="predicted"/>
<dbReference type="EMBL" id="RCMK01000651">
    <property type="protein sequence ID" value="KAG2917660.1"/>
    <property type="molecule type" value="Genomic_DNA"/>
</dbReference>
<dbReference type="AlphaFoldDB" id="A0A8T1C927"/>
<protein>
    <submittedName>
        <fullName evidence="1">Uncharacterized protein</fullName>
    </submittedName>
</protein>
<evidence type="ECO:0000313" key="1">
    <source>
        <dbReference type="EMBL" id="KAG2917660.1"/>
    </source>
</evidence>
<organism evidence="1 2">
    <name type="scientific">Phytophthora cactorum</name>
    <dbReference type="NCBI Taxonomy" id="29920"/>
    <lineage>
        <taxon>Eukaryota</taxon>
        <taxon>Sar</taxon>
        <taxon>Stramenopiles</taxon>
        <taxon>Oomycota</taxon>
        <taxon>Peronosporomycetes</taxon>
        <taxon>Peronosporales</taxon>
        <taxon>Peronosporaceae</taxon>
        <taxon>Phytophthora</taxon>
    </lineage>
</organism>
<gene>
    <name evidence="1" type="ORF">PC117_g17375</name>
</gene>
<dbReference type="VEuPathDB" id="FungiDB:PC110_g590"/>
<dbReference type="Proteomes" id="UP000736787">
    <property type="component" value="Unassembled WGS sequence"/>
</dbReference>
<accession>A0A8T1C927</accession>
<reference evidence="1" key="1">
    <citation type="submission" date="2018-10" db="EMBL/GenBank/DDBJ databases">
        <title>Effector identification in a new, highly contiguous assembly of the strawberry crown rot pathogen Phytophthora cactorum.</title>
        <authorList>
            <person name="Armitage A.D."/>
            <person name="Nellist C.F."/>
            <person name="Bates H."/>
            <person name="Vickerstaff R.J."/>
            <person name="Harrison R.J."/>
        </authorList>
    </citation>
    <scope>NUCLEOTIDE SEQUENCE</scope>
    <source>
        <strain evidence="1">4040</strain>
    </source>
</reference>